<gene>
    <name evidence="6" type="ORF">GCM10007422_27640</name>
</gene>
<sequence length="290" mass="32433">MRAKPMKKLLLILTVCLALGCKKDPDKTLTQNDWRIESATVKPAMTIGRKTSTNYLELMGPSSCVSNSMISFSSKGTYVWSSNGALCDLLSDTSVKTWKREGDQIFLSAVPNSPMALKGDKLTQTTSTTTTEGIIYTFVFVYKSNKLKILMVCLGNICRSPLAEGIMRHLADERQLNWEIASAGTGNWHIGKAPDHRSIAAAKALGYDISKQQAQQFKQSMFASYDLILVMDRNNLADVISLAKSDEERKKVKLFLDNEEVTDPYWDNALFNPVCRQVEKRCIEIIKQLS</sequence>
<dbReference type="SMART" id="SM00226">
    <property type="entry name" value="LMWPc"/>
    <property type="match status" value="1"/>
</dbReference>
<keyword evidence="7" id="KW-1185">Reference proteome</keyword>
<protein>
    <recommendedName>
        <fullName evidence="2">protein-tyrosine-phosphatase</fullName>
        <ecNumber evidence="2">3.1.3.48</ecNumber>
    </recommendedName>
</protein>
<dbReference type="Gene3D" id="3.40.50.2300">
    <property type="match status" value="1"/>
</dbReference>
<name>A0ABQ1Y2H4_9SPHI</name>
<dbReference type="InterPro" id="IPR017867">
    <property type="entry name" value="Tyr_phospatase_low_mol_wt"/>
</dbReference>
<feature type="domain" description="Phosphotyrosine protein phosphatase I" evidence="5">
    <location>
        <begin position="147"/>
        <end position="288"/>
    </location>
</feature>
<dbReference type="CDD" id="cd16343">
    <property type="entry name" value="LMWPTP"/>
    <property type="match status" value="1"/>
</dbReference>
<keyword evidence="3" id="KW-0378">Hydrolase</keyword>
<evidence type="ECO:0000259" key="5">
    <source>
        <dbReference type="SMART" id="SM00226"/>
    </source>
</evidence>
<evidence type="ECO:0000313" key="6">
    <source>
        <dbReference type="EMBL" id="GGH09513.1"/>
    </source>
</evidence>
<dbReference type="EMBL" id="BMHZ01000003">
    <property type="protein sequence ID" value="GGH09513.1"/>
    <property type="molecule type" value="Genomic_DNA"/>
</dbReference>
<dbReference type="PROSITE" id="PS51257">
    <property type="entry name" value="PROKAR_LIPOPROTEIN"/>
    <property type="match status" value="1"/>
</dbReference>
<evidence type="ECO:0000313" key="7">
    <source>
        <dbReference type="Proteomes" id="UP000642938"/>
    </source>
</evidence>
<dbReference type="SUPFAM" id="SSF52788">
    <property type="entry name" value="Phosphotyrosine protein phosphatases I"/>
    <property type="match status" value="1"/>
</dbReference>
<accession>A0ABQ1Y2H4</accession>
<dbReference type="PANTHER" id="PTHR11717:SF7">
    <property type="entry name" value="LOW MOLECULAR WEIGHT PHOSPHOTYROSINE PROTEIN PHOSPHATASE"/>
    <property type="match status" value="1"/>
</dbReference>
<dbReference type="InterPro" id="IPR023485">
    <property type="entry name" value="Ptyr_pPase"/>
</dbReference>
<evidence type="ECO:0000256" key="1">
    <source>
        <dbReference type="ARBA" id="ARBA00011063"/>
    </source>
</evidence>
<comment type="similarity">
    <text evidence="1">Belongs to the low molecular weight phosphotyrosine protein phosphatase family.</text>
</comment>
<evidence type="ECO:0000256" key="4">
    <source>
        <dbReference type="ARBA" id="ARBA00022912"/>
    </source>
</evidence>
<proteinExistence type="inferred from homology"/>
<dbReference type="PRINTS" id="PR00719">
    <property type="entry name" value="LMWPTPASE"/>
</dbReference>
<dbReference type="EC" id="3.1.3.48" evidence="2"/>
<dbReference type="Proteomes" id="UP000642938">
    <property type="component" value="Unassembled WGS sequence"/>
</dbReference>
<organism evidence="6 7">
    <name type="scientific">Pedobacter zeae</name>
    <dbReference type="NCBI Taxonomy" id="1737356"/>
    <lineage>
        <taxon>Bacteria</taxon>
        <taxon>Pseudomonadati</taxon>
        <taxon>Bacteroidota</taxon>
        <taxon>Sphingobacteriia</taxon>
        <taxon>Sphingobacteriales</taxon>
        <taxon>Sphingobacteriaceae</taxon>
        <taxon>Pedobacter</taxon>
    </lineage>
</organism>
<evidence type="ECO:0000256" key="3">
    <source>
        <dbReference type="ARBA" id="ARBA00022801"/>
    </source>
</evidence>
<keyword evidence="4" id="KW-0904">Protein phosphatase</keyword>
<dbReference type="Pfam" id="PF01451">
    <property type="entry name" value="LMWPc"/>
    <property type="match status" value="1"/>
</dbReference>
<dbReference type="InterPro" id="IPR036196">
    <property type="entry name" value="Ptyr_pPase_sf"/>
</dbReference>
<dbReference type="PANTHER" id="PTHR11717">
    <property type="entry name" value="LOW MOLECULAR WEIGHT PROTEIN TYROSINE PHOSPHATASE"/>
    <property type="match status" value="1"/>
</dbReference>
<dbReference type="InterPro" id="IPR050438">
    <property type="entry name" value="LMW_PTPase"/>
</dbReference>
<reference evidence="7" key="1">
    <citation type="journal article" date="2019" name="Int. J. Syst. Evol. Microbiol.">
        <title>The Global Catalogue of Microorganisms (GCM) 10K type strain sequencing project: providing services to taxonomists for standard genome sequencing and annotation.</title>
        <authorList>
            <consortium name="The Broad Institute Genomics Platform"/>
            <consortium name="The Broad Institute Genome Sequencing Center for Infectious Disease"/>
            <person name="Wu L."/>
            <person name="Ma J."/>
        </authorList>
    </citation>
    <scope>NUCLEOTIDE SEQUENCE [LARGE SCALE GENOMIC DNA]</scope>
    <source>
        <strain evidence="7">CGMCC 1.15287</strain>
    </source>
</reference>
<comment type="caution">
    <text evidence="6">The sequence shown here is derived from an EMBL/GenBank/DDBJ whole genome shotgun (WGS) entry which is preliminary data.</text>
</comment>
<evidence type="ECO:0000256" key="2">
    <source>
        <dbReference type="ARBA" id="ARBA00013064"/>
    </source>
</evidence>